<evidence type="ECO:0000256" key="10">
    <source>
        <dbReference type="ARBA" id="ARBA00029605"/>
    </source>
</evidence>
<dbReference type="RefSeq" id="WP_203108189.1">
    <property type="nucleotide sequence ID" value="NZ_JADOBG010000005.1"/>
</dbReference>
<keyword evidence="15" id="KW-1185">Reference proteome</keyword>
<dbReference type="EMBL" id="JADWVN010000024">
    <property type="protein sequence ID" value="MBL7527229.1"/>
    <property type="molecule type" value="Genomic_DNA"/>
</dbReference>
<evidence type="ECO:0000256" key="8">
    <source>
        <dbReference type="ARBA" id="ARBA00022670"/>
    </source>
</evidence>
<dbReference type="InterPro" id="IPR002410">
    <property type="entry name" value="Peptidase_S33"/>
</dbReference>
<feature type="domain" description="AB hydrolase-1" evidence="13">
    <location>
        <begin position="36"/>
        <end position="294"/>
    </location>
</feature>
<evidence type="ECO:0000256" key="12">
    <source>
        <dbReference type="RuleBase" id="RU003421"/>
    </source>
</evidence>
<evidence type="ECO:0000256" key="3">
    <source>
        <dbReference type="ARBA" id="ARBA00010088"/>
    </source>
</evidence>
<evidence type="ECO:0000313" key="14">
    <source>
        <dbReference type="EMBL" id="MBL7527229.1"/>
    </source>
</evidence>
<comment type="caution">
    <text evidence="14">The sequence shown here is derived from an EMBL/GenBank/DDBJ whole genome shotgun (WGS) entry which is preliminary data.</text>
</comment>
<evidence type="ECO:0000256" key="11">
    <source>
        <dbReference type="PIRNR" id="PIRNR006431"/>
    </source>
</evidence>
<organism evidence="14 15">
    <name type="scientific">Legionella bononiensis</name>
    <dbReference type="NCBI Taxonomy" id="2793102"/>
    <lineage>
        <taxon>Bacteria</taxon>
        <taxon>Pseudomonadati</taxon>
        <taxon>Pseudomonadota</taxon>
        <taxon>Gammaproteobacteria</taxon>
        <taxon>Legionellales</taxon>
        <taxon>Legionellaceae</taxon>
        <taxon>Legionella</taxon>
    </lineage>
</organism>
<dbReference type="Proteomes" id="UP000809910">
    <property type="component" value="Unassembled WGS sequence"/>
</dbReference>
<evidence type="ECO:0000256" key="4">
    <source>
        <dbReference type="ARBA" id="ARBA00012568"/>
    </source>
</evidence>
<keyword evidence="6 11" id="KW-0031">Aminopeptidase</keyword>
<evidence type="ECO:0000313" key="15">
    <source>
        <dbReference type="Proteomes" id="UP000809910"/>
    </source>
</evidence>
<evidence type="ECO:0000256" key="6">
    <source>
        <dbReference type="ARBA" id="ARBA00022438"/>
    </source>
</evidence>
<dbReference type="InterPro" id="IPR005944">
    <property type="entry name" value="Pro_iminopeptidase"/>
</dbReference>
<comment type="catalytic activity">
    <reaction evidence="1 11 12">
        <text>Release of N-terminal proline from a peptide.</text>
        <dbReference type="EC" id="3.4.11.5"/>
    </reaction>
</comment>
<reference evidence="14 15" key="1">
    <citation type="submission" date="2020-12" db="EMBL/GenBank/DDBJ databases">
        <title>WGS of Legionella: environmental sample.</title>
        <authorList>
            <person name="Cristino S."/>
            <person name="Girolamini L."/>
            <person name="Salaris S."/>
            <person name="Pascale M.R."/>
            <person name="Mazzotta M."/>
            <person name="Orsini M."/>
            <person name="Grottola A."/>
        </authorList>
    </citation>
    <scope>NUCLEOTIDE SEQUENCE [LARGE SCALE GENOMIC DNA]</scope>
    <source>
        <strain evidence="14 15">30cs62</strain>
    </source>
</reference>
<dbReference type="Gene3D" id="3.40.50.1820">
    <property type="entry name" value="alpha/beta hydrolase"/>
    <property type="match status" value="1"/>
</dbReference>
<name>A0ABS1WD08_9GAMM</name>
<accession>A0ABS1WD08</accession>
<dbReference type="EC" id="3.4.11.5" evidence="4 11"/>
<protein>
    <recommendedName>
        <fullName evidence="5 11">Proline iminopeptidase</fullName>
        <shortName evidence="11">PIP</shortName>
        <ecNumber evidence="4 11">3.4.11.5</ecNumber>
    </recommendedName>
    <alternativeName>
        <fullName evidence="10 11">Prolyl aminopeptidase</fullName>
    </alternativeName>
</protein>
<dbReference type="PANTHER" id="PTHR43722">
    <property type="entry name" value="PROLINE IMINOPEPTIDASE"/>
    <property type="match status" value="1"/>
</dbReference>
<dbReference type="InterPro" id="IPR000073">
    <property type="entry name" value="AB_hydrolase_1"/>
</dbReference>
<keyword evidence="7 11" id="KW-0963">Cytoplasm</keyword>
<dbReference type="Pfam" id="PF00561">
    <property type="entry name" value="Abhydrolase_1"/>
    <property type="match status" value="1"/>
</dbReference>
<dbReference type="SUPFAM" id="SSF53474">
    <property type="entry name" value="alpha/beta-Hydrolases"/>
    <property type="match status" value="1"/>
</dbReference>
<evidence type="ECO:0000259" key="13">
    <source>
        <dbReference type="Pfam" id="PF00561"/>
    </source>
</evidence>
<proteinExistence type="inferred from homology"/>
<dbReference type="NCBIfam" id="TIGR01249">
    <property type="entry name" value="pro_imino_pep_1"/>
    <property type="match status" value="1"/>
</dbReference>
<comment type="subcellular location">
    <subcellularLocation>
        <location evidence="2 11">Cytoplasm</location>
    </subcellularLocation>
</comment>
<comment type="similarity">
    <text evidence="3 11 12">Belongs to the peptidase S33 family.</text>
</comment>
<sequence length="319" mass="36367">MHSLYPAIKPYAQHEIMVSKPHVLYLEETGNPEGIPVIVLHPGPGAEADPHLRRFFDPQRYRIILFDQRGCGRSTPHLEIKENTTPLLLDDIDAIRDFLGLSEFVLCGGGWGSLLALLYAQKYPQQIKALLLHQIFLGRQQDIDWFYKQGASLVYPDYWQEFISLVPENMLHNVPQFYADCLQGSNDLIRMSAAKNWALWQARCSSLQPHLYVIDQYSDPHFALALATLESHFINNHYFIEENQVMAQVNKIRHIPTYIVHGRFDLVSPLASAWELHQAIPASNLRIVRDAGHSDRESGIIDALIYATKEISKQGLDAC</sequence>
<evidence type="ECO:0000256" key="1">
    <source>
        <dbReference type="ARBA" id="ARBA00001585"/>
    </source>
</evidence>
<evidence type="ECO:0000256" key="7">
    <source>
        <dbReference type="ARBA" id="ARBA00022490"/>
    </source>
</evidence>
<gene>
    <name evidence="14" type="primary">pip</name>
    <name evidence="14" type="ORF">I5282_11665</name>
</gene>
<evidence type="ECO:0000256" key="9">
    <source>
        <dbReference type="ARBA" id="ARBA00022801"/>
    </source>
</evidence>
<keyword evidence="8 11" id="KW-0645">Protease</keyword>
<dbReference type="GO" id="GO:0004177">
    <property type="term" value="F:aminopeptidase activity"/>
    <property type="evidence" value="ECO:0007669"/>
    <property type="project" value="UniProtKB-KW"/>
</dbReference>
<dbReference type="InterPro" id="IPR029058">
    <property type="entry name" value="AB_hydrolase_fold"/>
</dbReference>
<evidence type="ECO:0000256" key="2">
    <source>
        <dbReference type="ARBA" id="ARBA00004496"/>
    </source>
</evidence>
<dbReference type="PRINTS" id="PR00793">
    <property type="entry name" value="PROAMNOPTASE"/>
</dbReference>
<dbReference type="PIRSF" id="PIRSF006431">
    <property type="entry name" value="Pept_S33"/>
    <property type="match status" value="1"/>
</dbReference>
<evidence type="ECO:0000256" key="5">
    <source>
        <dbReference type="ARBA" id="ARBA00021843"/>
    </source>
</evidence>
<keyword evidence="9 11" id="KW-0378">Hydrolase</keyword>
<dbReference type="PANTHER" id="PTHR43722:SF1">
    <property type="entry name" value="PROLINE IMINOPEPTIDASE"/>
    <property type="match status" value="1"/>
</dbReference>